<sequence length="68" mass="7957">MRWIAPEKCSHPYWSVKLNLYYTKSCLQGMGERGETIHNLGVHRTIKNRLSINCQKITKANLKKIISR</sequence>
<accession>A0A552DG10</accession>
<comment type="caution">
    <text evidence="1">The sequence shown here is derived from an EMBL/GenBank/DDBJ whole genome shotgun (WGS) entry which is preliminary data.</text>
</comment>
<dbReference type="EMBL" id="SFBK01000217">
    <property type="protein sequence ID" value="TRU21169.1"/>
    <property type="molecule type" value="Genomic_DNA"/>
</dbReference>
<gene>
    <name evidence="1" type="ORF">EWV80_16545</name>
</gene>
<dbReference type="Proteomes" id="UP000320551">
    <property type="component" value="Unassembled WGS sequence"/>
</dbReference>
<protein>
    <submittedName>
        <fullName evidence="1">Uncharacterized protein</fullName>
    </submittedName>
</protein>
<organism evidence="1 2">
    <name type="scientific">Microcystis aeruginosa Ma_QC_B_20070730_S2</name>
    <dbReference type="NCBI Taxonomy" id="2486256"/>
    <lineage>
        <taxon>Bacteria</taxon>
        <taxon>Bacillati</taxon>
        <taxon>Cyanobacteriota</taxon>
        <taxon>Cyanophyceae</taxon>
        <taxon>Oscillatoriophycideae</taxon>
        <taxon>Chroococcales</taxon>
        <taxon>Microcystaceae</taxon>
        <taxon>Microcystis</taxon>
    </lineage>
</organism>
<proteinExistence type="predicted"/>
<evidence type="ECO:0000313" key="1">
    <source>
        <dbReference type="EMBL" id="TRU21169.1"/>
    </source>
</evidence>
<evidence type="ECO:0000313" key="2">
    <source>
        <dbReference type="Proteomes" id="UP000320551"/>
    </source>
</evidence>
<reference evidence="1 2" key="1">
    <citation type="submission" date="2019-01" db="EMBL/GenBank/DDBJ databases">
        <title>Coherence of Microcystis species and biogeography revealed through population genomics.</title>
        <authorList>
            <person name="Perez-Carrascal O.M."/>
            <person name="Terrat Y."/>
            <person name="Giani A."/>
            <person name="Fortin N."/>
            <person name="Tromas N."/>
            <person name="Shapiro B.J."/>
        </authorList>
    </citation>
    <scope>NUCLEOTIDE SEQUENCE [LARGE SCALE GENOMIC DNA]</scope>
    <source>
        <strain evidence="1">Ma_QC_B_20070730_S2</strain>
    </source>
</reference>
<dbReference type="AlphaFoldDB" id="A0A552DG10"/>
<name>A0A552DG10_MICAE</name>